<sequence length="66" mass="7329">MAIISHKKSSINTTHLLPHHRPLQQILHQPPHSPSPVQQDPRGPQGTLLLPCPHPHTSAQRHASHT</sequence>
<gene>
    <name evidence="2" type="ORF">MANES_18G053700</name>
</gene>
<accession>A0A2C9U0T6</accession>
<feature type="compositionally biased region" description="Polar residues" evidence="1">
    <location>
        <begin position="57"/>
        <end position="66"/>
    </location>
</feature>
<dbReference type="EMBL" id="CM004404">
    <property type="protein sequence ID" value="OAY23122.1"/>
    <property type="molecule type" value="Genomic_DNA"/>
</dbReference>
<name>A0A2C9U0T6_MANES</name>
<feature type="region of interest" description="Disordered" evidence="1">
    <location>
        <begin position="1"/>
        <end position="66"/>
    </location>
</feature>
<evidence type="ECO:0000256" key="1">
    <source>
        <dbReference type="SAM" id="MobiDB-lite"/>
    </source>
</evidence>
<dbReference type="AlphaFoldDB" id="A0A2C9U0T6"/>
<organism evidence="2">
    <name type="scientific">Manihot esculenta</name>
    <name type="common">Cassava</name>
    <name type="synonym">Jatropha manihot</name>
    <dbReference type="NCBI Taxonomy" id="3983"/>
    <lineage>
        <taxon>Eukaryota</taxon>
        <taxon>Viridiplantae</taxon>
        <taxon>Streptophyta</taxon>
        <taxon>Embryophyta</taxon>
        <taxon>Tracheophyta</taxon>
        <taxon>Spermatophyta</taxon>
        <taxon>Magnoliopsida</taxon>
        <taxon>eudicotyledons</taxon>
        <taxon>Gunneridae</taxon>
        <taxon>Pentapetalae</taxon>
        <taxon>rosids</taxon>
        <taxon>fabids</taxon>
        <taxon>Malpighiales</taxon>
        <taxon>Euphorbiaceae</taxon>
        <taxon>Crotonoideae</taxon>
        <taxon>Manihoteae</taxon>
        <taxon>Manihot</taxon>
    </lineage>
</organism>
<reference evidence="2" key="1">
    <citation type="submission" date="2016-02" db="EMBL/GenBank/DDBJ databases">
        <title>WGS assembly of Manihot esculenta.</title>
        <authorList>
            <person name="Bredeson J.V."/>
            <person name="Prochnik S.E."/>
            <person name="Lyons J.B."/>
            <person name="Schmutz J."/>
            <person name="Grimwood J."/>
            <person name="Vrebalov J."/>
            <person name="Bart R.S."/>
            <person name="Amuge T."/>
            <person name="Ferguson M.E."/>
            <person name="Green R."/>
            <person name="Putnam N."/>
            <person name="Stites J."/>
            <person name="Rounsley S."/>
            <person name="Rokhsar D.S."/>
        </authorList>
    </citation>
    <scope>NUCLEOTIDE SEQUENCE [LARGE SCALE GENOMIC DNA]</scope>
    <source>
        <tissue evidence="2">Leaf</tissue>
    </source>
</reference>
<proteinExistence type="predicted"/>
<protein>
    <submittedName>
        <fullName evidence="2">Uncharacterized protein</fullName>
    </submittedName>
</protein>
<evidence type="ECO:0000313" key="2">
    <source>
        <dbReference type="EMBL" id="OAY23122.1"/>
    </source>
</evidence>